<evidence type="ECO:0000313" key="2">
    <source>
        <dbReference type="Proteomes" id="UP000594261"/>
    </source>
</evidence>
<dbReference type="AlphaFoldDB" id="A0A7N2LA29"/>
<protein>
    <recommendedName>
        <fullName evidence="3">RNase H type-1 domain-containing protein</fullName>
    </recommendedName>
</protein>
<name>A0A7N2LA29_QUELO</name>
<proteinExistence type="predicted"/>
<dbReference type="Gramene" id="QL03p065947:mrna">
    <property type="protein sequence ID" value="QL03p065947:mrna"/>
    <property type="gene ID" value="QL03p065947"/>
</dbReference>
<dbReference type="EMBL" id="LRBV02000003">
    <property type="status" value="NOT_ANNOTATED_CDS"/>
    <property type="molecule type" value="Genomic_DNA"/>
</dbReference>
<reference evidence="1" key="2">
    <citation type="submission" date="2021-01" db="UniProtKB">
        <authorList>
            <consortium name="EnsemblPlants"/>
        </authorList>
    </citation>
    <scope>IDENTIFICATION</scope>
</reference>
<dbReference type="InParanoid" id="A0A7N2LA29"/>
<sequence>MRAHIVVRDSSGQVIAALADKIKRPHNVDCLEMMAARRAVRFAHGLAYNSVILRAILKSFSFSHIARQGNTIVQRACLSFPLLVWMENVPSDIDSLVISDFSGLLTIGTDYSHNPAILSCNLS</sequence>
<evidence type="ECO:0000313" key="1">
    <source>
        <dbReference type="EnsemblPlants" id="QL03p065947:mrna"/>
    </source>
</evidence>
<dbReference type="Proteomes" id="UP000594261">
    <property type="component" value="Chromosome 3"/>
</dbReference>
<reference evidence="1 2" key="1">
    <citation type="journal article" date="2016" name="G3 (Bethesda)">
        <title>First Draft Assembly and Annotation of the Genome of a California Endemic Oak Quercus lobata Nee (Fagaceae).</title>
        <authorList>
            <person name="Sork V.L."/>
            <person name="Fitz-Gibbon S.T."/>
            <person name="Puiu D."/>
            <person name="Crepeau M."/>
            <person name="Gugger P.F."/>
            <person name="Sherman R."/>
            <person name="Stevens K."/>
            <person name="Langley C.H."/>
            <person name="Pellegrini M."/>
            <person name="Salzberg S.L."/>
        </authorList>
    </citation>
    <scope>NUCLEOTIDE SEQUENCE [LARGE SCALE GENOMIC DNA]</scope>
    <source>
        <strain evidence="1 2">cv. SW786</strain>
    </source>
</reference>
<dbReference type="EnsemblPlants" id="QL03p065947:mrna">
    <property type="protein sequence ID" value="QL03p065947:mrna"/>
    <property type="gene ID" value="QL03p065947"/>
</dbReference>
<accession>A0A7N2LA29</accession>
<evidence type="ECO:0008006" key="3">
    <source>
        <dbReference type="Google" id="ProtNLM"/>
    </source>
</evidence>
<keyword evidence="2" id="KW-1185">Reference proteome</keyword>
<organism evidence="1 2">
    <name type="scientific">Quercus lobata</name>
    <name type="common">Valley oak</name>
    <dbReference type="NCBI Taxonomy" id="97700"/>
    <lineage>
        <taxon>Eukaryota</taxon>
        <taxon>Viridiplantae</taxon>
        <taxon>Streptophyta</taxon>
        <taxon>Embryophyta</taxon>
        <taxon>Tracheophyta</taxon>
        <taxon>Spermatophyta</taxon>
        <taxon>Magnoliopsida</taxon>
        <taxon>eudicotyledons</taxon>
        <taxon>Gunneridae</taxon>
        <taxon>Pentapetalae</taxon>
        <taxon>rosids</taxon>
        <taxon>fabids</taxon>
        <taxon>Fagales</taxon>
        <taxon>Fagaceae</taxon>
        <taxon>Quercus</taxon>
    </lineage>
</organism>